<dbReference type="AlphaFoldDB" id="A0A8R1EBR0"/>
<organism evidence="1 2">
    <name type="scientific">Caenorhabditis japonica</name>
    <dbReference type="NCBI Taxonomy" id="281687"/>
    <lineage>
        <taxon>Eukaryota</taxon>
        <taxon>Metazoa</taxon>
        <taxon>Ecdysozoa</taxon>
        <taxon>Nematoda</taxon>
        <taxon>Chromadorea</taxon>
        <taxon>Rhabditida</taxon>
        <taxon>Rhabditina</taxon>
        <taxon>Rhabditomorpha</taxon>
        <taxon>Rhabditoidea</taxon>
        <taxon>Rhabditidae</taxon>
        <taxon>Peloderinae</taxon>
        <taxon>Caenorhabditis</taxon>
    </lineage>
</organism>
<keyword evidence="2" id="KW-1185">Reference proteome</keyword>
<dbReference type="Gene3D" id="2.30.30.850">
    <property type="match status" value="1"/>
</dbReference>
<sequence>MFQRSISEFSKVFAIEDSELTQTGIGECKVELEKDPIHKIKYPGVGDRVLIRIPAEKLRSKNPKLANEWQGPYRVLKTTDNSAEVAPIIGWQESFCYVLLFSKARDRARQKPKDHFTGFIRDLPCC</sequence>
<protein>
    <submittedName>
        <fullName evidence="1">Uncharacterized protein</fullName>
    </submittedName>
</protein>
<dbReference type="EnsemblMetazoa" id="CJA30834.1">
    <property type="protein sequence ID" value="CJA30834.1"/>
    <property type="gene ID" value="WBGene00206681"/>
</dbReference>
<proteinExistence type="predicted"/>
<evidence type="ECO:0000313" key="2">
    <source>
        <dbReference type="Proteomes" id="UP000005237"/>
    </source>
</evidence>
<evidence type="ECO:0000313" key="1">
    <source>
        <dbReference type="EnsemblMetazoa" id="CJA30834.1"/>
    </source>
</evidence>
<reference evidence="1" key="2">
    <citation type="submission" date="2022-06" db="UniProtKB">
        <authorList>
            <consortium name="EnsemblMetazoa"/>
        </authorList>
    </citation>
    <scope>IDENTIFICATION</scope>
    <source>
        <strain evidence="1">DF5081</strain>
    </source>
</reference>
<name>A0A8R1EBR0_CAEJA</name>
<accession>A0A8R1EBR0</accession>
<reference evidence="2" key="1">
    <citation type="submission" date="2010-08" db="EMBL/GenBank/DDBJ databases">
        <authorList>
            <consortium name="Caenorhabditis japonica Sequencing Consortium"/>
            <person name="Wilson R.K."/>
        </authorList>
    </citation>
    <scope>NUCLEOTIDE SEQUENCE [LARGE SCALE GENOMIC DNA]</scope>
    <source>
        <strain evidence="2">DF5081</strain>
    </source>
</reference>
<dbReference type="Proteomes" id="UP000005237">
    <property type="component" value="Unassembled WGS sequence"/>
</dbReference>